<dbReference type="InterPro" id="IPR051167">
    <property type="entry name" value="Prolyl_oligopep/macrocyclase"/>
</dbReference>
<dbReference type="Gene3D" id="2.130.10.120">
    <property type="entry name" value="Prolyl oligopeptidase, N-terminal domain"/>
    <property type="match status" value="1"/>
</dbReference>
<dbReference type="PATRIC" id="fig|465721.4.peg.383"/>
<gene>
    <name evidence="9" type="ORF">ACG33_01765</name>
</gene>
<organism evidence="9 10">
    <name type="scientific">Steroidobacter denitrificans</name>
    <dbReference type="NCBI Taxonomy" id="465721"/>
    <lineage>
        <taxon>Bacteria</taxon>
        <taxon>Pseudomonadati</taxon>
        <taxon>Pseudomonadota</taxon>
        <taxon>Gammaproteobacteria</taxon>
        <taxon>Steroidobacterales</taxon>
        <taxon>Steroidobacteraceae</taxon>
        <taxon>Steroidobacter</taxon>
    </lineage>
</organism>
<evidence type="ECO:0000256" key="4">
    <source>
        <dbReference type="ARBA" id="ARBA00022670"/>
    </source>
</evidence>
<dbReference type="InterPro" id="IPR001375">
    <property type="entry name" value="Peptidase_S9_cat"/>
</dbReference>
<evidence type="ECO:0000256" key="3">
    <source>
        <dbReference type="ARBA" id="ARBA00011897"/>
    </source>
</evidence>
<evidence type="ECO:0000313" key="9">
    <source>
        <dbReference type="EMBL" id="AMN45854.1"/>
    </source>
</evidence>
<evidence type="ECO:0000256" key="1">
    <source>
        <dbReference type="ARBA" id="ARBA00001070"/>
    </source>
</evidence>
<keyword evidence="4" id="KW-0645">Protease</keyword>
<dbReference type="PROSITE" id="PS00708">
    <property type="entry name" value="PRO_ENDOPEP_SER"/>
    <property type="match status" value="1"/>
</dbReference>
<sequence length="710" mass="79719">MSACGARPAVVPGSPGAAIYPETPRGEHLDLYHDVQVADPYRWLETDDEQTRRWIEAQNALAQPYLESIPARERIKNRLTQLWNYERQGLPAKYGGRYFFLHNDGSQNQSVLYVKETADAVPRVVLDPNTFSADATVALGEFVSSPDGRRVAYSLSDGGTDWRSWHVRDVESGQDLPDELRFIKFVPVVWTKDSRSMYYARYPQRIDGHEDDTRQREIFRHRLGETQNEDERIFVVTDHPTRNPFVQMSDDGRYLIIWLYDGSQSTGIYYFPLAEDGSPGDLVRLFDSFDADYRFVAEIDDVFYVYTTAHAPNARLIAVPAAGKRNKKGDPEQAPVSTEPLGVRVIVPEKKFAMAEVTIVGGRIIAQYLQEAHSLVQVLDLDGQPLYQVKLPGLGQAAGFAGDVQDPETFFIYTDFLTPASVIRLDAGSGRTQIVHTPRLEADMGQFVTEQVFYSSRDGTRVPMFITHRRDLQRDGQAPLMLYGYGGFGIPLQPEFSVPVLVWLEMGGVYAVANLRGGSEYGEAWHSAGTKLQKQNVFDDFISAAQWLIEKKYTSTPKLAIRGRSNGGLLVGAVLTQRPELFGAALPAVGVLDMLRYHTPNSNARQWSSDYGLSENAAEFAAQYAYSPVHNAHRTCYPPTLVTTADRDDRVVPWHSYKFAAALQYAQSCAKPILLRVETRAGHGTGKPVWMQIEDYADQWAFLVKSLEMN</sequence>
<dbReference type="InterPro" id="IPR002470">
    <property type="entry name" value="Peptidase_S9A"/>
</dbReference>
<feature type="domain" description="Peptidase S9 prolyl oligopeptidase catalytic" evidence="7">
    <location>
        <begin position="496"/>
        <end position="708"/>
    </location>
</feature>
<evidence type="ECO:0000256" key="5">
    <source>
        <dbReference type="ARBA" id="ARBA00022801"/>
    </source>
</evidence>
<evidence type="ECO:0000256" key="6">
    <source>
        <dbReference type="ARBA" id="ARBA00022825"/>
    </source>
</evidence>
<dbReference type="InterPro" id="IPR029058">
    <property type="entry name" value="AB_hydrolase_fold"/>
</dbReference>
<dbReference type="PRINTS" id="PR00862">
    <property type="entry name" value="PROLIGOPTASE"/>
</dbReference>
<dbReference type="Gene3D" id="3.40.50.1820">
    <property type="entry name" value="alpha/beta hydrolase"/>
    <property type="match status" value="1"/>
</dbReference>
<keyword evidence="5" id="KW-0378">Hydrolase</keyword>
<dbReference type="GO" id="GO:0005829">
    <property type="term" value="C:cytosol"/>
    <property type="evidence" value="ECO:0007669"/>
    <property type="project" value="TreeGrafter"/>
</dbReference>
<dbReference type="AlphaFoldDB" id="A0A127F5Y8"/>
<dbReference type="STRING" id="465721.ACG33_01765"/>
<evidence type="ECO:0000313" key="10">
    <source>
        <dbReference type="Proteomes" id="UP000070250"/>
    </source>
</evidence>
<evidence type="ECO:0000256" key="2">
    <source>
        <dbReference type="ARBA" id="ARBA00005228"/>
    </source>
</evidence>
<reference evidence="9 10" key="1">
    <citation type="submission" date="2015-06" db="EMBL/GenBank/DDBJ databases">
        <title>A Comprehensive Approach to Explore the Metabolic and Phylogenetic Diversity of Bacterial Steroid Degradation in the Environment: Testosterone as an Example.</title>
        <authorList>
            <person name="Yang F.-C."/>
            <person name="Chen Y.-L."/>
            <person name="Yu C.-P."/>
            <person name="Tang S.-L."/>
            <person name="Wang P.-H."/>
            <person name="Ismail W."/>
            <person name="Wang C.-H."/>
            <person name="Yang C.-Y."/>
            <person name="Chiang Y.-R."/>
        </authorList>
    </citation>
    <scope>NUCLEOTIDE SEQUENCE [LARGE SCALE GENOMIC DNA]</scope>
    <source>
        <strain evidence="9 10">DSM 18526</strain>
    </source>
</reference>
<evidence type="ECO:0000259" key="7">
    <source>
        <dbReference type="Pfam" id="PF00326"/>
    </source>
</evidence>
<dbReference type="PANTHER" id="PTHR42881:SF2">
    <property type="entry name" value="PROLYL ENDOPEPTIDASE"/>
    <property type="match status" value="1"/>
</dbReference>
<dbReference type="GO" id="GO:0070012">
    <property type="term" value="F:oligopeptidase activity"/>
    <property type="evidence" value="ECO:0007669"/>
    <property type="project" value="TreeGrafter"/>
</dbReference>
<dbReference type="Proteomes" id="UP000070250">
    <property type="component" value="Chromosome"/>
</dbReference>
<keyword evidence="6" id="KW-0720">Serine protease</keyword>
<dbReference type="GO" id="GO:0004252">
    <property type="term" value="F:serine-type endopeptidase activity"/>
    <property type="evidence" value="ECO:0007669"/>
    <property type="project" value="UniProtKB-EC"/>
</dbReference>
<dbReference type="SUPFAM" id="SSF50993">
    <property type="entry name" value="Peptidase/esterase 'gauge' domain"/>
    <property type="match status" value="1"/>
</dbReference>
<dbReference type="InterPro" id="IPR023302">
    <property type="entry name" value="Pept_S9A_N"/>
</dbReference>
<dbReference type="InterPro" id="IPR002471">
    <property type="entry name" value="Pept_S9_AS"/>
</dbReference>
<dbReference type="GO" id="GO:0006508">
    <property type="term" value="P:proteolysis"/>
    <property type="evidence" value="ECO:0007669"/>
    <property type="project" value="UniProtKB-KW"/>
</dbReference>
<dbReference type="PANTHER" id="PTHR42881">
    <property type="entry name" value="PROLYL ENDOPEPTIDASE"/>
    <property type="match status" value="1"/>
</dbReference>
<dbReference type="KEGG" id="sdf:ACG33_01765"/>
<name>A0A127F5Y8_STEDE</name>
<dbReference type="FunFam" id="3.40.50.1820:FF:000005">
    <property type="entry name" value="Prolyl endopeptidase"/>
    <property type="match status" value="1"/>
</dbReference>
<dbReference type="Pfam" id="PF02897">
    <property type="entry name" value="Peptidase_S9_N"/>
    <property type="match status" value="1"/>
</dbReference>
<comment type="catalytic activity">
    <reaction evidence="1">
        <text>Hydrolysis of Pro-|-Xaa &gt;&gt; Ala-|-Xaa in oligopeptides.</text>
        <dbReference type="EC" id="3.4.21.26"/>
    </reaction>
</comment>
<dbReference type="SUPFAM" id="SSF53474">
    <property type="entry name" value="alpha/beta-Hydrolases"/>
    <property type="match status" value="1"/>
</dbReference>
<accession>A0A127F5Y8</accession>
<dbReference type="EMBL" id="CP011971">
    <property type="protein sequence ID" value="AMN45854.1"/>
    <property type="molecule type" value="Genomic_DNA"/>
</dbReference>
<feature type="domain" description="Peptidase S9A N-terminal" evidence="8">
    <location>
        <begin position="21"/>
        <end position="435"/>
    </location>
</feature>
<proteinExistence type="inferred from homology"/>
<dbReference type="EC" id="3.4.21.26" evidence="3"/>
<comment type="similarity">
    <text evidence="2">Belongs to the peptidase S9A family.</text>
</comment>
<dbReference type="Pfam" id="PF00326">
    <property type="entry name" value="Peptidase_S9"/>
    <property type="match status" value="1"/>
</dbReference>
<evidence type="ECO:0000259" key="8">
    <source>
        <dbReference type="Pfam" id="PF02897"/>
    </source>
</evidence>
<protein>
    <recommendedName>
        <fullName evidence="3">prolyl oligopeptidase</fullName>
        <ecNumber evidence="3">3.4.21.26</ecNumber>
    </recommendedName>
</protein>
<keyword evidence="10" id="KW-1185">Reference proteome</keyword>